<comment type="caution">
    <text evidence="2">The sequence shown here is derived from an EMBL/GenBank/DDBJ whole genome shotgun (WGS) entry which is preliminary data.</text>
</comment>
<gene>
    <name evidence="2" type="ORF">NBRC111894_2895</name>
</gene>
<dbReference type="GO" id="GO:0006355">
    <property type="term" value="P:regulation of DNA-templated transcription"/>
    <property type="evidence" value="ECO:0007669"/>
    <property type="project" value="InterPro"/>
</dbReference>
<accession>A0A4Y1ZEG1</accession>
<dbReference type="Gene3D" id="3.40.1410.10">
    <property type="entry name" value="Chorismate lyase-like"/>
    <property type="match status" value="1"/>
</dbReference>
<reference evidence="2 3" key="1">
    <citation type="submission" date="2017-11" db="EMBL/GenBank/DDBJ databases">
        <title>Draft Genome Sequence of Sporolactobacillus inulinus NBRC 111894 Isolated from Koso, a Japanese Sugar-Vegetable Fermented Beverage.</title>
        <authorList>
            <person name="Chiou T.Y."/>
            <person name="Oshima K."/>
            <person name="Suda W."/>
            <person name="Hattori M."/>
            <person name="Takahashi T."/>
        </authorList>
    </citation>
    <scope>NUCLEOTIDE SEQUENCE [LARGE SCALE GENOMIC DNA]</scope>
    <source>
        <strain evidence="2 3">NBRC111894</strain>
    </source>
</reference>
<protein>
    <submittedName>
        <fullName evidence="2">Trehalose operon transcriptional repressor</fullName>
    </submittedName>
</protein>
<dbReference type="SUPFAM" id="SSF64288">
    <property type="entry name" value="Chorismate lyase-like"/>
    <property type="match status" value="1"/>
</dbReference>
<dbReference type="EMBL" id="BEXB01000024">
    <property type="protein sequence ID" value="GAY77341.1"/>
    <property type="molecule type" value="Genomic_DNA"/>
</dbReference>
<dbReference type="Proteomes" id="UP000319716">
    <property type="component" value="Unassembled WGS sequence"/>
</dbReference>
<dbReference type="InterPro" id="IPR028978">
    <property type="entry name" value="Chorismate_lyase_/UTRA_dom_sf"/>
</dbReference>
<proteinExistence type="predicted"/>
<dbReference type="Pfam" id="PF07702">
    <property type="entry name" value="UTRA"/>
    <property type="match status" value="1"/>
</dbReference>
<evidence type="ECO:0000313" key="3">
    <source>
        <dbReference type="Proteomes" id="UP000319716"/>
    </source>
</evidence>
<organism evidence="2 3">
    <name type="scientific">Sporolactobacillus inulinus</name>
    <dbReference type="NCBI Taxonomy" id="2078"/>
    <lineage>
        <taxon>Bacteria</taxon>
        <taxon>Bacillati</taxon>
        <taxon>Bacillota</taxon>
        <taxon>Bacilli</taxon>
        <taxon>Bacillales</taxon>
        <taxon>Sporolactobacillaceae</taxon>
        <taxon>Sporolactobacillus</taxon>
    </lineage>
</organism>
<dbReference type="InterPro" id="IPR011663">
    <property type="entry name" value="UTRA"/>
</dbReference>
<dbReference type="GO" id="GO:0003677">
    <property type="term" value="F:DNA binding"/>
    <property type="evidence" value="ECO:0007669"/>
    <property type="project" value="InterPro"/>
</dbReference>
<evidence type="ECO:0000313" key="2">
    <source>
        <dbReference type="EMBL" id="GAY77341.1"/>
    </source>
</evidence>
<evidence type="ECO:0000259" key="1">
    <source>
        <dbReference type="Pfam" id="PF07702"/>
    </source>
</evidence>
<feature type="domain" description="UbiC transcription regulator-associated" evidence="1">
    <location>
        <begin position="2"/>
        <end position="35"/>
    </location>
</feature>
<sequence>MHEGTHVVVVRSLVYLENAQLFQYTESRHRADKFRFVDFARRDHM</sequence>
<dbReference type="AlphaFoldDB" id="A0A4Y1ZEG1"/>
<name>A0A4Y1ZEG1_9BACL</name>